<feature type="transmembrane region" description="Helical" evidence="1">
    <location>
        <begin position="48"/>
        <end position="67"/>
    </location>
</feature>
<gene>
    <name evidence="2" type="ORF">AB6A40_001368</name>
</gene>
<protein>
    <submittedName>
        <fullName evidence="2">Uncharacterized protein</fullName>
    </submittedName>
</protein>
<dbReference type="AlphaFoldDB" id="A0ABD6EBD4"/>
<keyword evidence="1" id="KW-0472">Membrane</keyword>
<comment type="caution">
    <text evidence="2">The sequence shown here is derived from an EMBL/GenBank/DDBJ whole genome shotgun (WGS) entry which is preliminary data.</text>
</comment>
<keyword evidence="3" id="KW-1185">Reference proteome</keyword>
<dbReference type="EMBL" id="JBGFUD010000500">
    <property type="protein sequence ID" value="MFH4974659.1"/>
    <property type="molecule type" value="Genomic_DNA"/>
</dbReference>
<evidence type="ECO:0000313" key="2">
    <source>
        <dbReference type="EMBL" id="MFH4974659.1"/>
    </source>
</evidence>
<dbReference type="Proteomes" id="UP001608902">
    <property type="component" value="Unassembled WGS sequence"/>
</dbReference>
<keyword evidence="1" id="KW-0812">Transmembrane</keyword>
<organism evidence="2 3">
    <name type="scientific">Gnathostoma spinigerum</name>
    <dbReference type="NCBI Taxonomy" id="75299"/>
    <lineage>
        <taxon>Eukaryota</taxon>
        <taxon>Metazoa</taxon>
        <taxon>Ecdysozoa</taxon>
        <taxon>Nematoda</taxon>
        <taxon>Chromadorea</taxon>
        <taxon>Rhabditida</taxon>
        <taxon>Spirurina</taxon>
        <taxon>Gnathostomatomorpha</taxon>
        <taxon>Gnathostomatoidea</taxon>
        <taxon>Gnathostomatidae</taxon>
        <taxon>Gnathostoma</taxon>
    </lineage>
</organism>
<reference evidence="2 3" key="1">
    <citation type="submission" date="2024-08" db="EMBL/GenBank/DDBJ databases">
        <title>Gnathostoma spinigerum genome.</title>
        <authorList>
            <person name="Gonzalez-Bertolin B."/>
            <person name="Monzon S."/>
            <person name="Zaballos A."/>
            <person name="Jimenez P."/>
            <person name="Dekumyoy P."/>
            <person name="Varona S."/>
            <person name="Cuesta I."/>
            <person name="Sumanam S."/>
            <person name="Adisakwattana P."/>
            <person name="Gasser R.B."/>
            <person name="Hernandez-Gonzalez A."/>
            <person name="Young N.D."/>
            <person name="Perteguer M.J."/>
        </authorList>
    </citation>
    <scope>NUCLEOTIDE SEQUENCE [LARGE SCALE GENOMIC DNA]</scope>
    <source>
        <strain evidence="2">AL3</strain>
        <tissue evidence="2">Liver</tissue>
    </source>
</reference>
<evidence type="ECO:0000256" key="1">
    <source>
        <dbReference type="SAM" id="Phobius"/>
    </source>
</evidence>
<sequence>MPSYLCSLLTADLDFATAIGADSRSFIERAMNSSGGVGHLNLLNRITYAYITPIIIAFGVFGSCYMVRHDSSMVV</sequence>
<evidence type="ECO:0000313" key="3">
    <source>
        <dbReference type="Proteomes" id="UP001608902"/>
    </source>
</evidence>
<name>A0ABD6EBD4_9BILA</name>
<proteinExistence type="predicted"/>
<keyword evidence="1" id="KW-1133">Transmembrane helix</keyword>
<accession>A0ABD6EBD4</accession>